<dbReference type="Proteomes" id="UP001165960">
    <property type="component" value="Unassembled WGS sequence"/>
</dbReference>
<keyword evidence="2" id="KW-1185">Reference proteome</keyword>
<organism evidence="1 2">
    <name type="scientific">Entomophthora muscae</name>
    <dbReference type="NCBI Taxonomy" id="34485"/>
    <lineage>
        <taxon>Eukaryota</taxon>
        <taxon>Fungi</taxon>
        <taxon>Fungi incertae sedis</taxon>
        <taxon>Zoopagomycota</taxon>
        <taxon>Entomophthoromycotina</taxon>
        <taxon>Entomophthoromycetes</taxon>
        <taxon>Entomophthorales</taxon>
        <taxon>Entomophthoraceae</taxon>
        <taxon>Entomophthora</taxon>
    </lineage>
</organism>
<proteinExistence type="predicted"/>
<accession>A0ACC2RW11</accession>
<evidence type="ECO:0000313" key="2">
    <source>
        <dbReference type="Proteomes" id="UP001165960"/>
    </source>
</evidence>
<protein>
    <submittedName>
        <fullName evidence="1">Uncharacterized protein</fullName>
    </submittedName>
</protein>
<reference evidence="1" key="1">
    <citation type="submission" date="2022-04" db="EMBL/GenBank/DDBJ databases">
        <title>Genome of the entomopathogenic fungus Entomophthora muscae.</title>
        <authorList>
            <person name="Elya C."/>
            <person name="Lovett B.R."/>
            <person name="Lee E."/>
            <person name="Macias A.M."/>
            <person name="Hajek A.E."/>
            <person name="De Bivort B.L."/>
            <person name="Kasson M.T."/>
            <person name="De Fine Licht H.H."/>
            <person name="Stajich J.E."/>
        </authorList>
    </citation>
    <scope>NUCLEOTIDE SEQUENCE</scope>
    <source>
        <strain evidence="1">Berkeley</strain>
    </source>
</reference>
<dbReference type="EMBL" id="QTSX02006454">
    <property type="protein sequence ID" value="KAJ9054303.1"/>
    <property type="molecule type" value="Genomic_DNA"/>
</dbReference>
<comment type="caution">
    <text evidence="1">The sequence shown here is derived from an EMBL/GenBank/DDBJ whole genome shotgun (WGS) entry which is preliminary data.</text>
</comment>
<name>A0ACC2RW11_9FUNG</name>
<gene>
    <name evidence="1" type="ORF">DSO57_1016093</name>
</gene>
<evidence type="ECO:0000313" key="1">
    <source>
        <dbReference type="EMBL" id="KAJ9054303.1"/>
    </source>
</evidence>
<sequence length="144" mass="15650">MKGGADLLGWVTYIMVLLLRGMGCCRAFELMPVSKDPSGVSAAVLGKQPSWGSLVLDLSQSRSLPLVQRRCSLYSLGGASGVSNMFLIWDESTYWSLLASAIGESDKGAYRKQLRVACKGGKVPHDLSKPIMMIQIWGCFESMV</sequence>